<gene>
    <name evidence="10" type="ORF">GBZ86_13355</name>
</gene>
<dbReference type="PANTHER" id="PTHR32309:SF13">
    <property type="entry name" value="FERRIC ENTEROBACTIN TRANSPORT PROTEIN FEPE"/>
    <property type="match status" value="1"/>
</dbReference>
<evidence type="ECO:0000313" key="11">
    <source>
        <dbReference type="Proteomes" id="UP000430345"/>
    </source>
</evidence>
<dbReference type="GO" id="GO:0004715">
    <property type="term" value="F:non-membrane spanning protein tyrosine kinase activity"/>
    <property type="evidence" value="ECO:0007669"/>
    <property type="project" value="UniProtKB-EC"/>
</dbReference>
<evidence type="ECO:0000256" key="6">
    <source>
        <dbReference type="ARBA" id="ARBA00022840"/>
    </source>
</evidence>
<keyword evidence="4" id="KW-0547">Nucleotide-binding</keyword>
<dbReference type="NCBIfam" id="TIGR01007">
    <property type="entry name" value="eps_fam"/>
    <property type="match status" value="1"/>
</dbReference>
<evidence type="ECO:0000256" key="4">
    <source>
        <dbReference type="ARBA" id="ARBA00022741"/>
    </source>
</evidence>
<dbReference type="GO" id="GO:0005524">
    <property type="term" value="F:ATP binding"/>
    <property type="evidence" value="ECO:0007669"/>
    <property type="project" value="UniProtKB-KW"/>
</dbReference>
<keyword evidence="6" id="KW-0067">ATP-binding</keyword>
<organism evidence="10 11">
    <name type="scientific">Clostridium tarantellae</name>
    <dbReference type="NCBI Taxonomy" id="39493"/>
    <lineage>
        <taxon>Bacteria</taxon>
        <taxon>Bacillati</taxon>
        <taxon>Bacillota</taxon>
        <taxon>Clostridia</taxon>
        <taxon>Eubacteriales</taxon>
        <taxon>Clostridiaceae</taxon>
        <taxon>Clostridium</taxon>
    </lineage>
</organism>
<evidence type="ECO:0000256" key="2">
    <source>
        <dbReference type="ARBA" id="ARBA00011903"/>
    </source>
</evidence>
<evidence type="ECO:0000256" key="3">
    <source>
        <dbReference type="ARBA" id="ARBA00022679"/>
    </source>
</evidence>
<proteinExistence type="inferred from homology"/>
<dbReference type="PANTHER" id="PTHR32309">
    <property type="entry name" value="TYROSINE-PROTEIN KINASE"/>
    <property type="match status" value="1"/>
</dbReference>
<dbReference type="Gene3D" id="3.40.50.300">
    <property type="entry name" value="P-loop containing nucleotide triphosphate hydrolases"/>
    <property type="match status" value="1"/>
</dbReference>
<evidence type="ECO:0000256" key="5">
    <source>
        <dbReference type="ARBA" id="ARBA00022777"/>
    </source>
</evidence>
<sequence>MLIVEKEPKSIWAETYKSLRTNLQYLNLEIESKTILVTSSDDGEGKTTVSSNLAMVLAEDKEKVILIDCNLREPNIHNKFELKGEKGLTEFLLEKNKLEEVIHEQKNGLHVIVAGRIPYNPSEIIGSKAMNSLLKDLKDKYDYIILDSPAIHGFTDSKVLATKTDFVLLVARAEKTLKNSILDAKKELEKINANILGVVINDIPEAARNLYNMRINKKDDKKKGFSLISKLSFKRLNKKIKTADA</sequence>
<dbReference type="GO" id="GO:0005886">
    <property type="term" value="C:plasma membrane"/>
    <property type="evidence" value="ECO:0007669"/>
    <property type="project" value="TreeGrafter"/>
</dbReference>
<keyword evidence="3 10" id="KW-0808">Transferase</keyword>
<dbReference type="EC" id="2.7.10.2" evidence="2"/>
<name>A0A6I1MNU8_9CLOT</name>
<dbReference type="RefSeq" id="WP_152891433.1">
    <property type="nucleotide sequence ID" value="NZ_WHJC01000294.1"/>
</dbReference>
<dbReference type="InterPro" id="IPR050445">
    <property type="entry name" value="Bact_polysacc_biosynth/exp"/>
</dbReference>
<evidence type="ECO:0000313" key="10">
    <source>
        <dbReference type="EMBL" id="MPQ44724.1"/>
    </source>
</evidence>
<keyword evidence="5 10" id="KW-0418">Kinase</keyword>
<accession>A0A6I1MNU8</accession>
<dbReference type="InterPro" id="IPR005702">
    <property type="entry name" value="Wzc-like_C"/>
</dbReference>
<comment type="caution">
    <text evidence="10">The sequence shown here is derived from an EMBL/GenBank/DDBJ whole genome shotgun (WGS) entry which is preliminary data.</text>
</comment>
<dbReference type="OrthoDB" id="9794577at2"/>
<comment type="similarity">
    <text evidence="1">Belongs to the CpsD/CapB family.</text>
</comment>
<evidence type="ECO:0000256" key="1">
    <source>
        <dbReference type="ARBA" id="ARBA00007316"/>
    </source>
</evidence>
<evidence type="ECO:0000256" key="7">
    <source>
        <dbReference type="ARBA" id="ARBA00023137"/>
    </source>
</evidence>
<dbReference type="InterPro" id="IPR027417">
    <property type="entry name" value="P-loop_NTPase"/>
</dbReference>
<dbReference type="EMBL" id="WHJC01000294">
    <property type="protein sequence ID" value="MPQ44724.1"/>
    <property type="molecule type" value="Genomic_DNA"/>
</dbReference>
<reference evidence="10 11" key="1">
    <citation type="submission" date="2019-10" db="EMBL/GenBank/DDBJ databases">
        <title>The Genome Sequence of Clostridium tarantellae Isolated from Fish Brain.</title>
        <authorList>
            <person name="Bano L."/>
            <person name="Kiel M."/>
            <person name="Sales G."/>
            <person name="Doxey A.C."/>
            <person name="Mansfield M.J."/>
            <person name="Schiavone M."/>
            <person name="Rossetto O."/>
            <person name="Pirazzini M."/>
            <person name="Dobrindt U."/>
            <person name="Montecucco C."/>
        </authorList>
    </citation>
    <scope>NUCLEOTIDE SEQUENCE [LARGE SCALE GENOMIC DNA]</scope>
    <source>
        <strain evidence="10 11">DSM 3997</strain>
    </source>
</reference>
<dbReference type="SUPFAM" id="SSF52540">
    <property type="entry name" value="P-loop containing nucleoside triphosphate hydrolases"/>
    <property type="match status" value="1"/>
</dbReference>
<dbReference type="AlphaFoldDB" id="A0A6I1MNU8"/>
<keyword evidence="7" id="KW-0829">Tyrosine-protein kinase</keyword>
<dbReference type="Pfam" id="PF13614">
    <property type="entry name" value="AAA_31"/>
    <property type="match status" value="1"/>
</dbReference>
<dbReference type="InterPro" id="IPR025669">
    <property type="entry name" value="AAA_dom"/>
</dbReference>
<dbReference type="Proteomes" id="UP000430345">
    <property type="component" value="Unassembled WGS sequence"/>
</dbReference>
<dbReference type="CDD" id="cd05387">
    <property type="entry name" value="BY-kinase"/>
    <property type="match status" value="1"/>
</dbReference>
<comment type="catalytic activity">
    <reaction evidence="8">
        <text>L-tyrosyl-[protein] + ATP = O-phospho-L-tyrosyl-[protein] + ADP + H(+)</text>
        <dbReference type="Rhea" id="RHEA:10596"/>
        <dbReference type="Rhea" id="RHEA-COMP:10136"/>
        <dbReference type="Rhea" id="RHEA-COMP:20101"/>
        <dbReference type="ChEBI" id="CHEBI:15378"/>
        <dbReference type="ChEBI" id="CHEBI:30616"/>
        <dbReference type="ChEBI" id="CHEBI:46858"/>
        <dbReference type="ChEBI" id="CHEBI:61978"/>
        <dbReference type="ChEBI" id="CHEBI:456216"/>
        <dbReference type="EC" id="2.7.10.2"/>
    </reaction>
</comment>
<protein>
    <recommendedName>
        <fullName evidence="2">non-specific protein-tyrosine kinase</fullName>
        <ecNumber evidence="2">2.7.10.2</ecNumber>
    </recommendedName>
</protein>
<feature type="domain" description="AAA" evidence="9">
    <location>
        <begin position="33"/>
        <end position="175"/>
    </location>
</feature>
<evidence type="ECO:0000256" key="8">
    <source>
        <dbReference type="ARBA" id="ARBA00051245"/>
    </source>
</evidence>
<evidence type="ECO:0000259" key="9">
    <source>
        <dbReference type="Pfam" id="PF13614"/>
    </source>
</evidence>
<keyword evidence="11" id="KW-1185">Reference proteome</keyword>